<keyword evidence="6 7" id="KW-0472">Membrane</keyword>
<feature type="transmembrane region" description="Helical" evidence="7">
    <location>
        <begin position="364"/>
        <end position="382"/>
    </location>
</feature>
<evidence type="ECO:0000256" key="5">
    <source>
        <dbReference type="ARBA" id="ARBA00022989"/>
    </source>
</evidence>
<feature type="transmembrane region" description="Helical" evidence="7">
    <location>
        <begin position="161"/>
        <end position="179"/>
    </location>
</feature>
<reference evidence="9" key="2">
    <citation type="submission" date="2021-04" db="EMBL/GenBank/DDBJ databases">
        <authorList>
            <person name="Gilroy R."/>
        </authorList>
    </citation>
    <scope>NUCLEOTIDE SEQUENCE</scope>
    <source>
        <strain evidence="9">687</strain>
    </source>
</reference>
<dbReference type="InterPro" id="IPR050171">
    <property type="entry name" value="MFS_Transporters"/>
</dbReference>
<gene>
    <name evidence="9" type="ORF">IAA31_05605</name>
</gene>
<dbReference type="PROSITE" id="PS50850">
    <property type="entry name" value="MFS"/>
    <property type="match status" value="1"/>
</dbReference>
<evidence type="ECO:0000256" key="7">
    <source>
        <dbReference type="SAM" id="Phobius"/>
    </source>
</evidence>
<dbReference type="InterPro" id="IPR011701">
    <property type="entry name" value="MFS"/>
</dbReference>
<dbReference type="GO" id="GO:0005886">
    <property type="term" value="C:plasma membrane"/>
    <property type="evidence" value="ECO:0007669"/>
    <property type="project" value="UniProtKB-SubCell"/>
</dbReference>
<feature type="domain" description="Major facilitator superfamily (MFS) profile" evidence="8">
    <location>
        <begin position="5"/>
        <end position="390"/>
    </location>
</feature>
<evidence type="ECO:0000256" key="4">
    <source>
        <dbReference type="ARBA" id="ARBA00022692"/>
    </source>
</evidence>
<proteinExistence type="predicted"/>
<protein>
    <submittedName>
        <fullName evidence="9">MFS transporter</fullName>
    </submittedName>
</protein>
<comment type="subcellular location">
    <subcellularLocation>
        <location evidence="1">Cell membrane</location>
        <topology evidence="1">Multi-pass membrane protein</topology>
    </subcellularLocation>
</comment>
<sequence length="393" mass="42352">MQRLLLKVAILSVSLLLTSAYAISICIPQFSASFSGYADSSIEMLVTIPAFSVMIMMLLSDFIANRLGKKRTVQLGLIIVCLSVLLSISADTYISMLISRIILGVGLGLMNALAVSLIADFFSGNECATMMGVRNAFEGLGQSVLTYIAGILFVQGWRDTFYVYFAAIPILILFSLFVPKITPNTPVIKQETPDATVASAGKNKLPFHCLPHCFILLFTVLVSVGFFVKLFDIIAEKNIEASTEYVNGLFTALAFCSMAGGCIFGFIFAKFKFYSLQLGLIGTALSCLILALSPSLSVVTIACVLNGLVYPIIISYVFNLINTLSVNSSNVMVTSFMLIGCNIGAMIAPWGFSLIASISGSSESSLSFIVFTVIFLLLALIAQVKKSPFLVKE</sequence>
<dbReference type="SUPFAM" id="SSF103473">
    <property type="entry name" value="MFS general substrate transporter"/>
    <property type="match status" value="1"/>
</dbReference>
<evidence type="ECO:0000313" key="10">
    <source>
        <dbReference type="Proteomes" id="UP000824150"/>
    </source>
</evidence>
<comment type="caution">
    <text evidence="9">The sequence shown here is derived from an EMBL/GenBank/DDBJ whole genome shotgun (WGS) entry which is preliminary data.</text>
</comment>
<keyword evidence="5 7" id="KW-1133">Transmembrane helix</keyword>
<feature type="transmembrane region" description="Helical" evidence="7">
    <location>
        <begin position="298"/>
        <end position="318"/>
    </location>
</feature>
<organism evidence="9 10">
    <name type="scientific">Candidatus Anaerobiospirillum merdipullorum</name>
    <dbReference type="NCBI Taxonomy" id="2838450"/>
    <lineage>
        <taxon>Bacteria</taxon>
        <taxon>Pseudomonadati</taxon>
        <taxon>Pseudomonadota</taxon>
        <taxon>Gammaproteobacteria</taxon>
        <taxon>Aeromonadales</taxon>
        <taxon>Succinivibrionaceae</taxon>
        <taxon>Anaerobiospirillum</taxon>
    </lineage>
</organism>
<feature type="transmembrane region" description="Helical" evidence="7">
    <location>
        <begin position="135"/>
        <end position="155"/>
    </location>
</feature>
<dbReference type="Gene3D" id="1.20.1250.20">
    <property type="entry name" value="MFS general substrate transporter like domains"/>
    <property type="match status" value="1"/>
</dbReference>
<dbReference type="PANTHER" id="PTHR23517">
    <property type="entry name" value="RESISTANCE PROTEIN MDTM, PUTATIVE-RELATED-RELATED"/>
    <property type="match status" value="1"/>
</dbReference>
<feature type="transmembrane region" description="Helical" evidence="7">
    <location>
        <begin position="273"/>
        <end position="292"/>
    </location>
</feature>
<accession>A0A9E2KQ10</accession>
<feature type="transmembrane region" description="Helical" evidence="7">
    <location>
        <begin position="248"/>
        <end position="268"/>
    </location>
</feature>
<evidence type="ECO:0000256" key="6">
    <source>
        <dbReference type="ARBA" id="ARBA00023136"/>
    </source>
</evidence>
<dbReference type="GO" id="GO:0022857">
    <property type="term" value="F:transmembrane transporter activity"/>
    <property type="evidence" value="ECO:0007669"/>
    <property type="project" value="InterPro"/>
</dbReference>
<evidence type="ECO:0000256" key="3">
    <source>
        <dbReference type="ARBA" id="ARBA00022475"/>
    </source>
</evidence>
<feature type="transmembrane region" description="Helical" evidence="7">
    <location>
        <begin position="330"/>
        <end position="352"/>
    </location>
</feature>
<evidence type="ECO:0000313" key="9">
    <source>
        <dbReference type="EMBL" id="MBU3826947.1"/>
    </source>
</evidence>
<evidence type="ECO:0000256" key="1">
    <source>
        <dbReference type="ARBA" id="ARBA00004651"/>
    </source>
</evidence>
<name>A0A9E2KQ10_9GAMM</name>
<feature type="transmembrane region" description="Helical" evidence="7">
    <location>
        <begin position="46"/>
        <end position="63"/>
    </location>
</feature>
<feature type="transmembrane region" description="Helical" evidence="7">
    <location>
        <begin position="209"/>
        <end position="228"/>
    </location>
</feature>
<evidence type="ECO:0000256" key="2">
    <source>
        <dbReference type="ARBA" id="ARBA00022448"/>
    </source>
</evidence>
<dbReference type="InterPro" id="IPR020846">
    <property type="entry name" value="MFS_dom"/>
</dbReference>
<keyword evidence="4 7" id="KW-0812">Transmembrane</keyword>
<keyword evidence="2" id="KW-0813">Transport</keyword>
<keyword evidence="3" id="KW-1003">Cell membrane</keyword>
<dbReference type="EMBL" id="JAHLFG010000061">
    <property type="protein sequence ID" value="MBU3826947.1"/>
    <property type="molecule type" value="Genomic_DNA"/>
</dbReference>
<feature type="transmembrane region" description="Helical" evidence="7">
    <location>
        <begin position="75"/>
        <end position="95"/>
    </location>
</feature>
<reference evidence="9" key="1">
    <citation type="journal article" date="2021" name="PeerJ">
        <title>Extensive microbial diversity within the chicken gut microbiome revealed by metagenomics and culture.</title>
        <authorList>
            <person name="Gilroy R."/>
            <person name="Ravi A."/>
            <person name="Getino M."/>
            <person name="Pursley I."/>
            <person name="Horton D.L."/>
            <person name="Alikhan N.F."/>
            <person name="Baker D."/>
            <person name="Gharbi K."/>
            <person name="Hall N."/>
            <person name="Watson M."/>
            <person name="Adriaenssens E.M."/>
            <person name="Foster-Nyarko E."/>
            <person name="Jarju S."/>
            <person name="Secka A."/>
            <person name="Antonio M."/>
            <person name="Oren A."/>
            <person name="Chaudhuri R.R."/>
            <person name="La Ragione R."/>
            <person name="Hildebrand F."/>
            <person name="Pallen M.J."/>
        </authorList>
    </citation>
    <scope>NUCLEOTIDE SEQUENCE</scope>
    <source>
        <strain evidence="9">687</strain>
    </source>
</reference>
<evidence type="ECO:0000259" key="8">
    <source>
        <dbReference type="PROSITE" id="PS50850"/>
    </source>
</evidence>
<feature type="transmembrane region" description="Helical" evidence="7">
    <location>
        <begin position="101"/>
        <end position="123"/>
    </location>
</feature>
<dbReference type="AlphaFoldDB" id="A0A9E2KQ10"/>
<dbReference type="InterPro" id="IPR036259">
    <property type="entry name" value="MFS_trans_sf"/>
</dbReference>
<dbReference type="Pfam" id="PF07690">
    <property type="entry name" value="MFS_1"/>
    <property type="match status" value="1"/>
</dbReference>
<dbReference type="Proteomes" id="UP000824150">
    <property type="component" value="Unassembled WGS sequence"/>
</dbReference>